<evidence type="ECO:0000313" key="5">
    <source>
        <dbReference type="Proteomes" id="UP000009328"/>
    </source>
</evidence>
<comment type="similarity">
    <text evidence="1">Belongs to the proteasome subunit S11 family.</text>
</comment>
<dbReference type="InterPro" id="IPR040798">
    <property type="entry name" value="Rpn9_C"/>
</dbReference>
<sequence length="385" mass="44953">MSSFDNDIPGILATLRSEADPNLSPLFYTFEDLYQRKLWHQLTESLDIFYKNPLSNKIKLRLYNNFISNFKTNINQLKLVQFLLLSINNLENSNESLEYLTSLQKDLESQDNVDKEQALIFINIEIARLNLRLGKEIEAREFLDDITSKLDKFDSIDLKINQSFFSTNSEYFKIKSDYNNFYYQSLLYLSTLQINEDLTLVEQQKLAYELSISALLADKIYNFGELLTHPILKTLENGSYQWIIELLYALNSGSINSFSKILVNLEKVPILKNSESFLRQKICLMTLVELVFSKSIRTITFEEVSKVTYLQIDEVEHLVMRALSLGLLKGSIDQINQSISINWVQPRIINKEQIENMKQRLINWDENVVKLGKFMETNGKEIWIQ</sequence>
<dbReference type="InterPro" id="IPR035298">
    <property type="entry name" value="PSMD13"/>
</dbReference>
<dbReference type="GO" id="GO:0005634">
    <property type="term" value="C:nucleus"/>
    <property type="evidence" value="ECO:0007669"/>
    <property type="project" value="TreeGrafter"/>
</dbReference>
<keyword evidence="5" id="KW-1185">Reference proteome</keyword>
<evidence type="ECO:0000256" key="1">
    <source>
        <dbReference type="ARBA" id="ARBA00006207"/>
    </source>
</evidence>
<dbReference type="InParanoid" id="K0KJM2"/>
<dbReference type="InterPro" id="IPR000717">
    <property type="entry name" value="PCI_dom"/>
</dbReference>
<dbReference type="GO" id="GO:0006511">
    <property type="term" value="P:ubiquitin-dependent protein catabolic process"/>
    <property type="evidence" value="ECO:0007669"/>
    <property type="project" value="TreeGrafter"/>
</dbReference>
<dbReference type="GO" id="GO:0005829">
    <property type="term" value="C:cytosol"/>
    <property type="evidence" value="ECO:0007669"/>
    <property type="project" value="TreeGrafter"/>
</dbReference>
<dbReference type="Pfam" id="PF22037">
    <property type="entry name" value="PSD13_N"/>
    <property type="match status" value="1"/>
</dbReference>
<name>K0KJM2_WICCF</name>
<organism evidence="4 5">
    <name type="scientific">Wickerhamomyces ciferrii (strain ATCC 14091 / BCRC 22168 / CBS 111 / JCM 3599 / NBRC 0793 / NRRL Y-1031 F-60-10)</name>
    <name type="common">Yeast</name>
    <name type="synonym">Pichia ciferrii</name>
    <dbReference type="NCBI Taxonomy" id="1206466"/>
    <lineage>
        <taxon>Eukaryota</taxon>
        <taxon>Fungi</taxon>
        <taxon>Dikarya</taxon>
        <taxon>Ascomycota</taxon>
        <taxon>Saccharomycotina</taxon>
        <taxon>Saccharomycetes</taxon>
        <taxon>Phaffomycetales</taxon>
        <taxon>Wickerhamomycetaceae</taxon>
        <taxon>Wickerhamomyces</taxon>
    </lineage>
</organism>
<accession>K0KJM2</accession>
<gene>
    <name evidence="4" type="primary">RPN9</name>
    <name evidence="4" type="ORF">BN7_1871</name>
</gene>
<dbReference type="SMART" id="SM00088">
    <property type="entry name" value="PINT"/>
    <property type="match status" value="1"/>
</dbReference>
<dbReference type="PANTHER" id="PTHR10539:SF0">
    <property type="entry name" value="26S PROTEASOME NON-ATPASE REGULATORY SUBUNIT 13"/>
    <property type="match status" value="1"/>
</dbReference>
<dbReference type="GO" id="GO:0008541">
    <property type="term" value="C:proteasome regulatory particle, lid subcomplex"/>
    <property type="evidence" value="ECO:0007669"/>
    <property type="project" value="TreeGrafter"/>
</dbReference>
<comment type="caution">
    <text evidence="4">The sequence shown here is derived from an EMBL/GenBank/DDBJ whole genome shotgun (WGS) entry which is preliminary data.</text>
</comment>
<dbReference type="Pfam" id="PF18261">
    <property type="entry name" value="Rpn9_C"/>
    <property type="match status" value="1"/>
</dbReference>
<evidence type="ECO:0000256" key="2">
    <source>
        <dbReference type="ARBA" id="ARBA00022942"/>
    </source>
</evidence>
<dbReference type="EMBL" id="CAIF01000040">
    <property type="protein sequence ID" value="CCH42327.1"/>
    <property type="molecule type" value="Genomic_DNA"/>
</dbReference>
<dbReference type="InterPro" id="IPR036390">
    <property type="entry name" value="WH_DNA-bd_sf"/>
</dbReference>
<dbReference type="eggNOG" id="KOG2908">
    <property type="taxonomic scope" value="Eukaryota"/>
</dbReference>
<dbReference type="Proteomes" id="UP000009328">
    <property type="component" value="Unassembled WGS sequence"/>
</dbReference>
<evidence type="ECO:0000259" key="3">
    <source>
        <dbReference type="PROSITE" id="PS50250"/>
    </source>
</evidence>
<dbReference type="PROSITE" id="PS50250">
    <property type="entry name" value="PCI"/>
    <property type="match status" value="1"/>
</dbReference>
<dbReference type="HOGENOM" id="CLU_042989_0_0_1"/>
<keyword evidence="2 4" id="KW-0647">Proteasome</keyword>
<feature type="domain" description="PCI" evidence="3">
    <location>
        <begin position="180"/>
        <end position="346"/>
    </location>
</feature>
<dbReference type="AlphaFoldDB" id="K0KJM2"/>
<proteinExistence type="inferred from homology"/>
<dbReference type="PANTHER" id="PTHR10539">
    <property type="entry name" value="26S PROTEASOME NON-ATPASE REGULATORY SUBUNIT 13"/>
    <property type="match status" value="1"/>
</dbReference>
<dbReference type="SUPFAM" id="SSF46785">
    <property type="entry name" value="Winged helix' DNA-binding domain"/>
    <property type="match status" value="1"/>
</dbReference>
<reference evidence="4 5" key="1">
    <citation type="journal article" date="2012" name="Eukaryot. Cell">
        <title>Draft genome sequence of Wickerhamomyces ciferrii NRRL Y-1031 F-60-10.</title>
        <authorList>
            <person name="Schneider J."/>
            <person name="Andrea H."/>
            <person name="Blom J."/>
            <person name="Jaenicke S."/>
            <person name="Ruckert C."/>
            <person name="Schorsch C."/>
            <person name="Szczepanowski R."/>
            <person name="Farwick M."/>
            <person name="Goesmann A."/>
            <person name="Puhler A."/>
            <person name="Schaffer S."/>
            <person name="Tauch A."/>
            <person name="Kohler T."/>
            <person name="Brinkrolf K."/>
        </authorList>
    </citation>
    <scope>NUCLEOTIDE SEQUENCE [LARGE SCALE GENOMIC DNA]</scope>
    <source>
        <strain evidence="5">ATCC 14091 / BCRC 22168 / CBS 111 / JCM 3599 / NBRC 0793 / NRRL Y-1031 F-60-10</strain>
    </source>
</reference>
<dbReference type="GO" id="GO:0005198">
    <property type="term" value="F:structural molecule activity"/>
    <property type="evidence" value="ECO:0007669"/>
    <property type="project" value="TreeGrafter"/>
</dbReference>
<dbReference type="Pfam" id="PF01399">
    <property type="entry name" value="PCI"/>
    <property type="match status" value="1"/>
</dbReference>
<dbReference type="InterPro" id="IPR054179">
    <property type="entry name" value="PSD13_N"/>
</dbReference>
<evidence type="ECO:0000313" key="4">
    <source>
        <dbReference type="EMBL" id="CCH42327.1"/>
    </source>
</evidence>
<dbReference type="STRING" id="1206466.K0KJM2"/>
<protein>
    <submittedName>
        <fullName evidence="4">26S proteasome regulatory subunit</fullName>
    </submittedName>
</protein>
<dbReference type="FunCoup" id="K0KJM2">
    <property type="interactions" value="1379"/>
</dbReference>